<dbReference type="InterPro" id="IPR036271">
    <property type="entry name" value="Tet_transcr_reg_TetR-rel_C_sf"/>
</dbReference>
<dbReference type="OrthoDB" id="8478851at2"/>
<protein>
    <submittedName>
        <fullName evidence="6">TetR family transcriptional regulator</fullName>
    </submittedName>
</protein>
<dbReference type="InterPro" id="IPR001647">
    <property type="entry name" value="HTH_TetR"/>
</dbReference>
<evidence type="ECO:0000259" key="5">
    <source>
        <dbReference type="PROSITE" id="PS50977"/>
    </source>
</evidence>
<keyword evidence="2 4" id="KW-0238">DNA-binding</keyword>
<evidence type="ECO:0000256" key="2">
    <source>
        <dbReference type="ARBA" id="ARBA00023125"/>
    </source>
</evidence>
<name>A0A2T6BZ44_9RHOB</name>
<dbReference type="RefSeq" id="WP_025049966.1">
    <property type="nucleotide sequence ID" value="NZ_QBKU01000021.1"/>
</dbReference>
<evidence type="ECO:0000313" key="6">
    <source>
        <dbReference type="EMBL" id="PTX61338.1"/>
    </source>
</evidence>
<dbReference type="GO" id="GO:0003700">
    <property type="term" value="F:DNA-binding transcription factor activity"/>
    <property type="evidence" value="ECO:0007669"/>
    <property type="project" value="TreeGrafter"/>
</dbReference>
<sequence length="190" mass="20219">MNTGKKIIGAAQGLLANGGLGAVSFDAIARELGIAKQSVLYWFPSKSDLLAAMFVEWLSAEAKQAEESLLSAETPNEAIDVFVRSITSFHVGNLDRFRMMYLAPQTLKAGMQVARNDDVLDKIHATTAQLYGALAARLEGSPDQARQTAFAIHSACLGLVLMLALAEGIGDPLAHSESDLVMALISKLSS</sequence>
<evidence type="ECO:0000256" key="1">
    <source>
        <dbReference type="ARBA" id="ARBA00023015"/>
    </source>
</evidence>
<comment type="caution">
    <text evidence="6">The sequence shown here is derived from an EMBL/GenBank/DDBJ whole genome shotgun (WGS) entry which is preliminary data.</text>
</comment>
<dbReference type="Pfam" id="PF00440">
    <property type="entry name" value="TetR_N"/>
    <property type="match status" value="1"/>
</dbReference>
<dbReference type="EMBL" id="QBKU01000021">
    <property type="protein sequence ID" value="PTX61338.1"/>
    <property type="molecule type" value="Genomic_DNA"/>
</dbReference>
<dbReference type="Gene3D" id="1.10.357.10">
    <property type="entry name" value="Tetracycline Repressor, domain 2"/>
    <property type="match status" value="1"/>
</dbReference>
<organism evidence="6 7">
    <name type="scientific">Sulfitobacter mediterraneus</name>
    <dbReference type="NCBI Taxonomy" id="83219"/>
    <lineage>
        <taxon>Bacteria</taxon>
        <taxon>Pseudomonadati</taxon>
        <taxon>Pseudomonadota</taxon>
        <taxon>Alphaproteobacteria</taxon>
        <taxon>Rhodobacterales</taxon>
        <taxon>Roseobacteraceae</taxon>
        <taxon>Sulfitobacter</taxon>
    </lineage>
</organism>
<feature type="DNA-binding region" description="H-T-H motif" evidence="4">
    <location>
        <begin position="24"/>
        <end position="43"/>
    </location>
</feature>
<dbReference type="SUPFAM" id="SSF48498">
    <property type="entry name" value="Tetracyclin repressor-like, C-terminal domain"/>
    <property type="match status" value="1"/>
</dbReference>
<evidence type="ECO:0000313" key="7">
    <source>
        <dbReference type="Proteomes" id="UP000244092"/>
    </source>
</evidence>
<evidence type="ECO:0000256" key="3">
    <source>
        <dbReference type="ARBA" id="ARBA00023163"/>
    </source>
</evidence>
<dbReference type="Proteomes" id="UP000244092">
    <property type="component" value="Unassembled WGS sequence"/>
</dbReference>
<dbReference type="Gene3D" id="1.10.10.60">
    <property type="entry name" value="Homeodomain-like"/>
    <property type="match status" value="1"/>
</dbReference>
<dbReference type="AlphaFoldDB" id="A0A2T6BZ44"/>
<dbReference type="PRINTS" id="PR00455">
    <property type="entry name" value="HTHTETR"/>
</dbReference>
<dbReference type="GO" id="GO:0000976">
    <property type="term" value="F:transcription cis-regulatory region binding"/>
    <property type="evidence" value="ECO:0007669"/>
    <property type="project" value="TreeGrafter"/>
</dbReference>
<dbReference type="PANTHER" id="PTHR30055">
    <property type="entry name" value="HTH-TYPE TRANSCRIPTIONAL REGULATOR RUTR"/>
    <property type="match status" value="1"/>
</dbReference>
<dbReference type="PROSITE" id="PS50977">
    <property type="entry name" value="HTH_TETR_2"/>
    <property type="match status" value="1"/>
</dbReference>
<proteinExistence type="predicted"/>
<dbReference type="InterPro" id="IPR009057">
    <property type="entry name" value="Homeodomain-like_sf"/>
</dbReference>
<keyword evidence="3" id="KW-0804">Transcription</keyword>
<dbReference type="PANTHER" id="PTHR30055:SF234">
    <property type="entry name" value="HTH-TYPE TRANSCRIPTIONAL REGULATOR BETI"/>
    <property type="match status" value="1"/>
</dbReference>
<dbReference type="SUPFAM" id="SSF46689">
    <property type="entry name" value="Homeodomain-like"/>
    <property type="match status" value="1"/>
</dbReference>
<reference evidence="6 7" key="1">
    <citation type="submission" date="2018-04" db="EMBL/GenBank/DDBJ databases">
        <title>Genomic Encyclopedia of Archaeal and Bacterial Type Strains, Phase II (KMG-II): from individual species to whole genera.</title>
        <authorList>
            <person name="Goeker M."/>
        </authorList>
    </citation>
    <scope>NUCLEOTIDE SEQUENCE [LARGE SCALE GENOMIC DNA]</scope>
    <source>
        <strain evidence="6 7">DSM 12244</strain>
    </source>
</reference>
<gene>
    <name evidence="6" type="ORF">C8N31_1211</name>
</gene>
<dbReference type="InterPro" id="IPR050109">
    <property type="entry name" value="HTH-type_TetR-like_transc_reg"/>
</dbReference>
<feature type="domain" description="HTH tetR-type" evidence="5">
    <location>
        <begin position="1"/>
        <end position="61"/>
    </location>
</feature>
<keyword evidence="1" id="KW-0805">Transcription regulation</keyword>
<accession>A0A2T6BZ44</accession>
<evidence type="ECO:0000256" key="4">
    <source>
        <dbReference type="PROSITE-ProRule" id="PRU00335"/>
    </source>
</evidence>